<dbReference type="RefSeq" id="WP_070109394.1">
    <property type="nucleotide sequence ID" value="NZ_LZFO01000004.1"/>
</dbReference>
<reference evidence="2 3" key="1">
    <citation type="submission" date="2016-06" db="EMBL/GenBank/DDBJ databases">
        <title>Genome sequence of Clostridium acetireducens DSM 10703.</title>
        <authorList>
            <person name="Poehlein A."/>
            <person name="Fluechter S."/>
            <person name="Duerre P."/>
            <person name="Daniel R."/>
        </authorList>
    </citation>
    <scope>NUCLEOTIDE SEQUENCE [LARGE SCALE GENOMIC DNA]</scope>
    <source>
        <strain evidence="2 3">DSM 10703</strain>
    </source>
</reference>
<dbReference type="AlphaFoldDB" id="A0A1E8F180"/>
<protein>
    <recommendedName>
        <fullName evidence="4">DUF4321 domain-containing protein</fullName>
    </recommendedName>
</protein>
<evidence type="ECO:0000313" key="2">
    <source>
        <dbReference type="EMBL" id="OFI07233.1"/>
    </source>
</evidence>
<evidence type="ECO:0000256" key="1">
    <source>
        <dbReference type="SAM" id="Phobius"/>
    </source>
</evidence>
<evidence type="ECO:0008006" key="4">
    <source>
        <dbReference type="Google" id="ProtNLM"/>
    </source>
</evidence>
<gene>
    <name evidence="2" type="ORF">CLOACE_04240</name>
</gene>
<dbReference type="InterPro" id="IPR025470">
    <property type="entry name" value="DUF4321"/>
</dbReference>
<dbReference type="Pfam" id="PF14209">
    <property type="entry name" value="DUF4321"/>
    <property type="match status" value="1"/>
</dbReference>
<dbReference type="STRING" id="1121290.CLAOCE_04240"/>
<evidence type="ECO:0000313" key="3">
    <source>
        <dbReference type="Proteomes" id="UP000175744"/>
    </source>
</evidence>
<feature type="transmembrane region" description="Helical" evidence="1">
    <location>
        <begin position="58"/>
        <end position="83"/>
    </location>
</feature>
<name>A0A1E8F180_9CLOT</name>
<proteinExistence type="predicted"/>
<keyword evidence="1" id="KW-1133">Transmembrane helix</keyword>
<dbReference type="EMBL" id="LZFO01000004">
    <property type="protein sequence ID" value="OFI07233.1"/>
    <property type="molecule type" value="Genomic_DNA"/>
</dbReference>
<accession>A0A1E8F180</accession>
<sequence>MRGVEKGNKSLLWFMIFLGAIGGSLIGDILGENIRSLAFLKTPYYIGMSNPIILDLKVILLTIGLKFNINIMTIVGIVLSIILTKKH</sequence>
<feature type="transmembrane region" description="Helical" evidence="1">
    <location>
        <begin position="12"/>
        <end position="31"/>
    </location>
</feature>
<organism evidence="2 3">
    <name type="scientific">Clostridium acetireducens DSM 10703</name>
    <dbReference type="NCBI Taxonomy" id="1121290"/>
    <lineage>
        <taxon>Bacteria</taxon>
        <taxon>Bacillati</taxon>
        <taxon>Bacillota</taxon>
        <taxon>Clostridia</taxon>
        <taxon>Eubacteriales</taxon>
        <taxon>Clostridiaceae</taxon>
        <taxon>Clostridium</taxon>
    </lineage>
</organism>
<keyword evidence="1" id="KW-0812">Transmembrane</keyword>
<comment type="caution">
    <text evidence="2">The sequence shown here is derived from an EMBL/GenBank/DDBJ whole genome shotgun (WGS) entry which is preliminary data.</text>
</comment>
<keyword evidence="3" id="KW-1185">Reference proteome</keyword>
<keyword evidence="1" id="KW-0472">Membrane</keyword>
<dbReference type="OrthoDB" id="1955744at2"/>
<dbReference type="Proteomes" id="UP000175744">
    <property type="component" value="Unassembled WGS sequence"/>
</dbReference>